<evidence type="ECO:0000313" key="3">
    <source>
        <dbReference type="EMBL" id="TYL99740.1"/>
    </source>
</evidence>
<dbReference type="Proteomes" id="UP000324758">
    <property type="component" value="Unassembled WGS sequence"/>
</dbReference>
<dbReference type="OrthoDB" id="9785687at2"/>
<dbReference type="GO" id="GO:0003677">
    <property type="term" value="F:DNA binding"/>
    <property type="evidence" value="ECO:0007669"/>
    <property type="project" value="InterPro"/>
</dbReference>
<gene>
    <name evidence="3" type="ORF">FXB40_01675</name>
</gene>
<evidence type="ECO:0000259" key="2">
    <source>
        <dbReference type="Pfam" id="PF00589"/>
    </source>
</evidence>
<organism evidence="3 4">
    <name type="scientific">Bradyrhizobium rifense</name>
    <dbReference type="NCBI Taxonomy" id="515499"/>
    <lineage>
        <taxon>Bacteria</taxon>
        <taxon>Pseudomonadati</taxon>
        <taxon>Pseudomonadota</taxon>
        <taxon>Alphaproteobacteria</taxon>
        <taxon>Hyphomicrobiales</taxon>
        <taxon>Nitrobacteraceae</taxon>
        <taxon>Bradyrhizobium</taxon>
    </lineage>
</organism>
<dbReference type="AlphaFoldDB" id="A0A5D3KS58"/>
<dbReference type="Gene3D" id="1.10.443.10">
    <property type="entry name" value="Intergrase catalytic core"/>
    <property type="match status" value="1"/>
</dbReference>
<keyword evidence="1" id="KW-0233">DNA recombination</keyword>
<dbReference type="SUPFAM" id="SSF56349">
    <property type="entry name" value="DNA breaking-rejoining enzymes"/>
    <property type="match status" value="1"/>
</dbReference>
<evidence type="ECO:0000256" key="1">
    <source>
        <dbReference type="ARBA" id="ARBA00023172"/>
    </source>
</evidence>
<name>A0A5D3KS58_9BRAD</name>
<protein>
    <submittedName>
        <fullName evidence="3">Tyrosine-type recombinase/integrase</fullName>
    </submittedName>
</protein>
<dbReference type="GO" id="GO:0015074">
    <property type="term" value="P:DNA integration"/>
    <property type="evidence" value="ECO:0007669"/>
    <property type="project" value="InterPro"/>
</dbReference>
<feature type="domain" description="Tyr recombinase" evidence="2">
    <location>
        <begin position="6"/>
        <end position="74"/>
    </location>
</feature>
<keyword evidence="4" id="KW-1185">Reference proteome</keyword>
<comment type="caution">
    <text evidence="3">The sequence shown here is derived from an EMBL/GenBank/DDBJ whole genome shotgun (WGS) entry which is preliminary data.</text>
</comment>
<dbReference type="InterPro" id="IPR013762">
    <property type="entry name" value="Integrase-like_cat_sf"/>
</dbReference>
<evidence type="ECO:0000313" key="4">
    <source>
        <dbReference type="Proteomes" id="UP000324758"/>
    </source>
</evidence>
<proteinExistence type="predicted"/>
<dbReference type="Pfam" id="PF00589">
    <property type="entry name" value="Phage_integrase"/>
    <property type="match status" value="1"/>
</dbReference>
<accession>A0A5D3KS58</accession>
<reference evidence="3 4" key="1">
    <citation type="submission" date="2019-08" db="EMBL/GenBank/DDBJ databases">
        <title>Bradyrhizobium hipponensis sp. nov., a rhizobium isolated from a Lupinus angustifolius root nodule in Tunisia.</title>
        <authorList>
            <person name="Off K."/>
            <person name="Rejili M."/>
            <person name="Mars M."/>
            <person name="Brachmann A."/>
            <person name="Marin M."/>
        </authorList>
    </citation>
    <scope>NUCLEOTIDE SEQUENCE [LARGE SCALE GENOMIC DNA]</scope>
    <source>
        <strain evidence="3 4">CTAW71</strain>
    </source>
</reference>
<dbReference type="InterPro" id="IPR011010">
    <property type="entry name" value="DNA_brk_join_enz"/>
</dbReference>
<dbReference type="EMBL" id="VSSS01000005">
    <property type="protein sequence ID" value="TYL99740.1"/>
    <property type="molecule type" value="Genomic_DNA"/>
</dbReference>
<dbReference type="InterPro" id="IPR002104">
    <property type="entry name" value="Integrase_catalytic"/>
</dbReference>
<dbReference type="RefSeq" id="WP_148770511.1">
    <property type="nucleotide sequence ID" value="NZ_VSSS01000005.1"/>
</dbReference>
<sequence>MPEDALIFPGSPAAGQSFDFAKPRDPSAFSKFFRRGADALGFEGFEFHHLRGTHATLLLDKGVPVHTVAERIGDDPAVLLRNYAKRKRKQTADTSVTTVINAISAGILGS</sequence>
<dbReference type="GO" id="GO:0006310">
    <property type="term" value="P:DNA recombination"/>
    <property type="evidence" value="ECO:0007669"/>
    <property type="project" value="UniProtKB-KW"/>
</dbReference>